<dbReference type="Proteomes" id="UP001596547">
    <property type="component" value="Unassembled WGS sequence"/>
</dbReference>
<dbReference type="EMBL" id="JBHTBF010000002">
    <property type="protein sequence ID" value="MFC7316390.1"/>
    <property type="molecule type" value="Genomic_DNA"/>
</dbReference>
<proteinExistence type="predicted"/>
<keyword evidence="2" id="KW-1185">Reference proteome</keyword>
<evidence type="ECO:0000313" key="1">
    <source>
        <dbReference type="EMBL" id="MFC7316390.1"/>
    </source>
</evidence>
<dbReference type="Pfam" id="PF20575">
    <property type="entry name" value="HTH_63"/>
    <property type="match status" value="1"/>
</dbReference>
<dbReference type="AlphaFoldDB" id="A0ABD6A7J7"/>
<comment type="caution">
    <text evidence="1">The sequence shown here is derived from an EMBL/GenBank/DDBJ whole genome shotgun (WGS) entry which is preliminary data.</text>
</comment>
<dbReference type="RefSeq" id="WP_276304352.1">
    <property type="nucleotide sequence ID" value="NZ_CP119992.1"/>
</dbReference>
<reference evidence="1 2" key="1">
    <citation type="journal article" date="2019" name="Int. J. Syst. Evol. Microbiol.">
        <title>The Global Catalogue of Microorganisms (GCM) 10K type strain sequencing project: providing services to taxonomists for standard genome sequencing and annotation.</title>
        <authorList>
            <consortium name="The Broad Institute Genomics Platform"/>
            <consortium name="The Broad Institute Genome Sequencing Center for Infectious Disease"/>
            <person name="Wu L."/>
            <person name="Ma J."/>
        </authorList>
    </citation>
    <scope>NUCLEOTIDE SEQUENCE [LARGE SCALE GENOMIC DNA]</scope>
    <source>
        <strain evidence="1 2">PSR21</strain>
    </source>
</reference>
<dbReference type="GeneID" id="79313892"/>
<organism evidence="1 2">
    <name type="scientific">Halomarina halobia</name>
    <dbReference type="NCBI Taxonomy" id="3033386"/>
    <lineage>
        <taxon>Archaea</taxon>
        <taxon>Methanobacteriati</taxon>
        <taxon>Methanobacteriota</taxon>
        <taxon>Stenosarchaea group</taxon>
        <taxon>Halobacteria</taxon>
        <taxon>Halobacteriales</taxon>
        <taxon>Natronomonadaceae</taxon>
        <taxon>Halomarina</taxon>
    </lineage>
</organism>
<sequence>MSDADSHRTVELFVRSLTSSERQAGLSAAIDRLSRLESEGHIDGFAVRVWGDGVCLSGPAAETETAAEIRERVEEFAEWAEASGVELPGFERRETRSMVTDRCHENLTLPVMALADRTDDDLTFVAPCVDGGTVRTVGDRLATLAGEDAKRARGRSGASIQADD</sequence>
<name>A0ABD6A7J7_9EURY</name>
<evidence type="ECO:0000313" key="2">
    <source>
        <dbReference type="Proteomes" id="UP001596547"/>
    </source>
</evidence>
<gene>
    <name evidence="1" type="ORF">ACFQPE_06205</name>
</gene>
<dbReference type="InterPro" id="IPR046783">
    <property type="entry name" value="HTH_63"/>
</dbReference>
<accession>A0ABD6A7J7</accession>
<protein>
    <submittedName>
        <fullName evidence="1">HTH domain-containing protein</fullName>
    </submittedName>
</protein>